<proteinExistence type="predicted"/>
<evidence type="ECO:0000259" key="1">
    <source>
        <dbReference type="Pfam" id="PF01636"/>
    </source>
</evidence>
<dbReference type="InterPro" id="IPR002575">
    <property type="entry name" value="Aminoglycoside_PTrfase"/>
</dbReference>
<dbReference type="GO" id="GO:0016740">
    <property type="term" value="F:transferase activity"/>
    <property type="evidence" value="ECO:0007669"/>
    <property type="project" value="UniProtKB-KW"/>
</dbReference>
<dbReference type="RefSeq" id="WP_142551435.1">
    <property type="nucleotide sequence ID" value="NZ_VIFX01000007.1"/>
</dbReference>
<accession>A0A544W4L9</accession>
<keyword evidence="2" id="KW-0808">Transferase</keyword>
<evidence type="ECO:0000313" key="2">
    <source>
        <dbReference type="EMBL" id="TQR87187.1"/>
    </source>
</evidence>
<reference evidence="2 3" key="1">
    <citation type="submission" date="2018-10" db="EMBL/GenBank/DDBJ databases">
        <title>Draft genome of Mycobacterium hodleri strain B.</title>
        <authorList>
            <person name="Amande T.J."/>
            <person name="Mcgenity T.J."/>
        </authorList>
    </citation>
    <scope>NUCLEOTIDE SEQUENCE [LARGE SCALE GENOMIC DNA]</scope>
    <source>
        <strain evidence="2 3">B</strain>
    </source>
</reference>
<feature type="domain" description="Aminoglycoside phosphotransferase" evidence="1">
    <location>
        <begin position="63"/>
        <end position="250"/>
    </location>
</feature>
<keyword evidence="3" id="KW-1185">Reference proteome</keyword>
<dbReference type="AlphaFoldDB" id="A0A544W4L9"/>
<gene>
    <name evidence="2" type="ORF">D8S82_07260</name>
</gene>
<comment type="caution">
    <text evidence="2">The sequence shown here is derived from an EMBL/GenBank/DDBJ whole genome shotgun (WGS) entry which is preliminary data.</text>
</comment>
<protein>
    <submittedName>
        <fullName evidence="2">Phosphotransferase</fullName>
    </submittedName>
</protein>
<name>A0A544W4L9_9MYCO</name>
<dbReference type="InterPro" id="IPR011009">
    <property type="entry name" value="Kinase-like_dom_sf"/>
</dbReference>
<sequence>MAGDEARTARAVGAAAAAGRQLGLEVREPRVLYDVFSVVVHLAPSPVVVRVPTVLPASYTLRPEAQLAQQRAELAVTGWLADHGHPVVPPSPLVPREPVVQEGFSMTFWQLVEEVPVPEPDTTARLAMTAKLHAVLADYTDENLGFWAPFATYVPDGLTALESLPDLLPAADLDRARREWSTVEPIVSSRDAFEREFPGVAIQAIHGDAPFHNMITTPAGEYWADFELVTLGPVESDVALAGPDGVATYDEAATRLGLRASDPRVLRLVEAAGSLATVACLAMAPQLPMLVGAVEPALAQWRSTPLFTGP</sequence>
<dbReference type="Pfam" id="PF01636">
    <property type="entry name" value="APH"/>
    <property type="match status" value="1"/>
</dbReference>
<evidence type="ECO:0000313" key="3">
    <source>
        <dbReference type="Proteomes" id="UP000315759"/>
    </source>
</evidence>
<dbReference type="Proteomes" id="UP000315759">
    <property type="component" value="Unassembled WGS sequence"/>
</dbReference>
<dbReference type="EMBL" id="VIFX01000007">
    <property type="protein sequence ID" value="TQR87187.1"/>
    <property type="molecule type" value="Genomic_DNA"/>
</dbReference>
<organism evidence="2 3">
    <name type="scientific">Mycolicibacterium hodleri</name>
    <dbReference type="NCBI Taxonomy" id="49897"/>
    <lineage>
        <taxon>Bacteria</taxon>
        <taxon>Bacillati</taxon>
        <taxon>Actinomycetota</taxon>
        <taxon>Actinomycetes</taxon>
        <taxon>Mycobacteriales</taxon>
        <taxon>Mycobacteriaceae</taxon>
        <taxon>Mycolicibacterium</taxon>
    </lineage>
</organism>
<dbReference type="SUPFAM" id="SSF56112">
    <property type="entry name" value="Protein kinase-like (PK-like)"/>
    <property type="match status" value="1"/>
</dbReference>